<dbReference type="InParanoid" id="A8N4W2"/>
<dbReference type="Proteomes" id="UP000001861">
    <property type="component" value="Unassembled WGS sequence"/>
</dbReference>
<dbReference type="RefSeq" id="XP_001829933.2">
    <property type="nucleotide sequence ID" value="XM_001829881.2"/>
</dbReference>
<dbReference type="OrthoDB" id="3067012at2759"/>
<proteinExistence type="predicted"/>
<comment type="caution">
    <text evidence="1">The sequence shown here is derived from an EMBL/GenBank/DDBJ whole genome shotgun (WGS) entry which is preliminary data.</text>
</comment>
<reference evidence="1 2" key="1">
    <citation type="journal article" date="2010" name="Proc. Natl. Acad. Sci. U.S.A.">
        <title>Insights into evolution of multicellular fungi from the assembled chromosomes of the mushroom Coprinopsis cinerea (Coprinus cinereus).</title>
        <authorList>
            <person name="Stajich J.E."/>
            <person name="Wilke S.K."/>
            <person name="Ahren D."/>
            <person name="Au C.H."/>
            <person name="Birren B.W."/>
            <person name="Borodovsky M."/>
            <person name="Burns C."/>
            <person name="Canback B."/>
            <person name="Casselton L.A."/>
            <person name="Cheng C.K."/>
            <person name="Deng J."/>
            <person name="Dietrich F.S."/>
            <person name="Fargo D.C."/>
            <person name="Farman M.L."/>
            <person name="Gathman A.C."/>
            <person name="Goldberg J."/>
            <person name="Guigo R."/>
            <person name="Hoegger P.J."/>
            <person name="Hooker J.B."/>
            <person name="Huggins A."/>
            <person name="James T.Y."/>
            <person name="Kamada T."/>
            <person name="Kilaru S."/>
            <person name="Kodira C."/>
            <person name="Kues U."/>
            <person name="Kupfer D."/>
            <person name="Kwan H.S."/>
            <person name="Lomsadze A."/>
            <person name="Li W."/>
            <person name="Lilly W.W."/>
            <person name="Ma L.J."/>
            <person name="Mackey A.J."/>
            <person name="Manning G."/>
            <person name="Martin F."/>
            <person name="Muraguchi H."/>
            <person name="Natvig D.O."/>
            <person name="Palmerini H."/>
            <person name="Ramesh M.A."/>
            <person name="Rehmeyer C.J."/>
            <person name="Roe B.A."/>
            <person name="Shenoy N."/>
            <person name="Stanke M."/>
            <person name="Ter-Hovhannisyan V."/>
            <person name="Tunlid A."/>
            <person name="Velagapudi R."/>
            <person name="Vision T.J."/>
            <person name="Zeng Q."/>
            <person name="Zolan M.E."/>
            <person name="Pukkila P.J."/>
        </authorList>
    </citation>
    <scope>NUCLEOTIDE SEQUENCE [LARGE SCALE GENOMIC DNA]</scope>
    <source>
        <strain evidence="2">Okayama-7 / 130 / ATCC MYA-4618 / FGSC 9003</strain>
    </source>
</reference>
<name>A8N4W2_COPC7</name>
<dbReference type="HOGENOM" id="CLU_031718_0_0_1"/>
<accession>A8N4W2</accession>
<evidence type="ECO:0008006" key="3">
    <source>
        <dbReference type="Google" id="ProtNLM"/>
    </source>
</evidence>
<dbReference type="KEGG" id="cci:CC1G_04622"/>
<organism evidence="1 2">
    <name type="scientific">Coprinopsis cinerea (strain Okayama-7 / 130 / ATCC MYA-4618 / FGSC 9003)</name>
    <name type="common">Inky cap fungus</name>
    <name type="synonym">Hormographiella aspergillata</name>
    <dbReference type="NCBI Taxonomy" id="240176"/>
    <lineage>
        <taxon>Eukaryota</taxon>
        <taxon>Fungi</taxon>
        <taxon>Dikarya</taxon>
        <taxon>Basidiomycota</taxon>
        <taxon>Agaricomycotina</taxon>
        <taxon>Agaricomycetes</taxon>
        <taxon>Agaricomycetidae</taxon>
        <taxon>Agaricales</taxon>
        <taxon>Agaricineae</taxon>
        <taxon>Psathyrellaceae</taxon>
        <taxon>Coprinopsis</taxon>
    </lineage>
</organism>
<dbReference type="SUPFAM" id="SSF52047">
    <property type="entry name" value="RNI-like"/>
    <property type="match status" value="1"/>
</dbReference>
<keyword evidence="2" id="KW-1185">Reference proteome</keyword>
<protein>
    <recommendedName>
        <fullName evidence="3">F-box domain-containing protein</fullName>
    </recommendedName>
</protein>
<dbReference type="VEuPathDB" id="FungiDB:CC1G_04622"/>
<dbReference type="EMBL" id="AACS02000003">
    <property type="protein sequence ID" value="EAU91855.2"/>
    <property type="molecule type" value="Genomic_DNA"/>
</dbReference>
<dbReference type="AlphaFoldDB" id="A8N4W2"/>
<dbReference type="InterPro" id="IPR032675">
    <property type="entry name" value="LRR_dom_sf"/>
</dbReference>
<dbReference type="GeneID" id="6006371"/>
<gene>
    <name evidence="1" type="ORF">CC1G_04622</name>
</gene>
<dbReference type="Gene3D" id="3.80.10.10">
    <property type="entry name" value="Ribonuclease Inhibitor"/>
    <property type="match status" value="1"/>
</dbReference>
<evidence type="ECO:0000313" key="1">
    <source>
        <dbReference type="EMBL" id="EAU91855.2"/>
    </source>
</evidence>
<evidence type="ECO:0000313" key="2">
    <source>
        <dbReference type="Proteomes" id="UP000001861"/>
    </source>
</evidence>
<sequence>MSILTSLTEQQSIVKEDLLSQPRFIQRLQHYTPHVKRIGTILHDSAKDFDYSALHWLYANPAMPRPLFPNAVDVTLPCFSRYPFEAVFYPALVLGPSVRMVMILANGINWDGGRIAEDLDNPRWKAISGRLQPFAHNINCFSICSNARGGVCLPSIDSLLRHCTTSLTSLTIRNIVLEPDSLRVLSQLGHIEALEVAVDENLDPTYFSNGLPFPKLTFLSLVALSIDGLIDFLRNIRTPALEAFEFEVHGSLSWRYIELEDIFSALVSDCTPPKLSSINALVLEGNSGCFPIRDTTFYPLLACRNMETVCIDKCIQPDIKDAALADVFSAWPNLSEFSLRPFEDDDDIYWGPLTLAGVHTALKHCPNLDILTLPCDTRRLPSLDNDPNSTSLTPHRSLRSWALWNSAIASGEQVGRFLHKFYPALLADDIFTFPFFRSKLRQGRLDVAPHDDDVEAAAMVDQWTDVVHTLNDLRGCDTLHPPAFADFNAPPFVTDGLSNPLALRHTENRTLSMPRHPFPVLVGFVEFTGAIYTFPTFRSKLRQNRAAPVEPEDVMATVMVDLWNNVIDILNDCSGRVMDCFHWVYFSMSLRADEINDSHLFSP</sequence>